<feature type="domain" description="HTH luxR-type" evidence="5">
    <location>
        <begin position="174"/>
        <end position="239"/>
    </location>
</feature>
<evidence type="ECO:0000313" key="6">
    <source>
        <dbReference type="EMBL" id="MEE6258191.1"/>
    </source>
</evidence>
<sequence>MTVQTTTSSPRHRYGRNPAGATSRRVARTAQPMVFSTHAGVDAALATATREVLITSTLSEGAAGQIGVLRRIDQENLRRGVRYRVLLPDRVRTVPTLAARLGGLAAAGAEVRTVPEVPTDATVLDGTIAMVPTGRPDGGGPGGVALLRLPGVVLTIVELFERVWPSAVSLTAADLPEEAGLTGRERELLELLSAGCTDESAATRLGISVRTVRRTMSGIMGRLGARSRFQAGIKAAEGGWLAVPGNR</sequence>
<dbReference type="Gene3D" id="1.10.10.10">
    <property type="entry name" value="Winged helix-like DNA-binding domain superfamily/Winged helix DNA-binding domain"/>
    <property type="match status" value="1"/>
</dbReference>
<organism evidence="6 7">
    <name type="scientific">Plantactinospora sonchi</name>
    <dbReference type="NCBI Taxonomy" id="1544735"/>
    <lineage>
        <taxon>Bacteria</taxon>
        <taxon>Bacillati</taxon>
        <taxon>Actinomycetota</taxon>
        <taxon>Actinomycetes</taxon>
        <taxon>Micromonosporales</taxon>
        <taxon>Micromonosporaceae</taxon>
        <taxon>Plantactinospora</taxon>
    </lineage>
</organism>
<dbReference type="PROSITE" id="PS50043">
    <property type="entry name" value="HTH_LUXR_2"/>
    <property type="match status" value="1"/>
</dbReference>
<evidence type="ECO:0000313" key="7">
    <source>
        <dbReference type="Proteomes" id="UP001332243"/>
    </source>
</evidence>
<evidence type="ECO:0000256" key="2">
    <source>
        <dbReference type="ARBA" id="ARBA00023125"/>
    </source>
</evidence>
<dbReference type="InterPro" id="IPR036388">
    <property type="entry name" value="WH-like_DNA-bd_sf"/>
</dbReference>
<dbReference type="Proteomes" id="UP001332243">
    <property type="component" value="Unassembled WGS sequence"/>
</dbReference>
<dbReference type="SMART" id="SM00421">
    <property type="entry name" value="HTH_LUXR"/>
    <property type="match status" value="1"/>
</dbReference>
<dbReference type="CDD" id="cd06170">
    <property type="entry name" value="LuxR_C_like"/>
    <property type="match status" value="1"/>
</dbReference>
<keyword evidence="2" id="KW-0238">DNA-binding</keyword>
<comment type="caution">
    <text evidence="6">The sequence shown here is derived from an EMBL/GenBank/DDBJ whole genome shotgun (WGS) entry which is preliminary data.</text>
</comment>
<accession>A0ABU7RNW0</accession>
<dbReference type="PANTHER" id="PTHR43214">
    <property type="entry name" value="TWO-COMPONENT RESPONSE REGULATOR"/>
    <property type="match status" value="1"/>
</dbReference>
<dbReference type="Pfam" id="PF00196">
    <property type="entry name" value="GerE"/>
    <property type="match status" value="1"/>
</dbReference>
<name>A0ABU7RNW0_9ACTN</name>
<dbReference type="SUPFAM" id="SSF46894">
    <property type="entry name" value="C-terminal effector domain of the bipartite response regulators"/>
    <property type="match status" value="1"/>
</dbReference>
<dbReference type="InterPro" id="IPR039420">
    <property type="entry name" value="WalR-like"/>
</dbReference>
<keyword evidence="1" id="KW-0805">Transcription regulation</keyword>
<reference evidence="6 7" key="1">
    <citation type="submission" date="2024-01" db="EMBL/GenBank/DDBJ databases">
        <title>Genome insights into Plantactinospora sonchi sp. nov.</title>
        <authorList>
            <person name="Wang L."/>
        </authorList>
    </citation>
    <scope>NUCLEOTIDE SEQUENCE [LARGE SCALE GENOMIC DNA]</scope>
    <source>
        <strain evidence="6 7">NEAU-QY2</strain>
    </source>
</reference>
<protein>
    <submittedName>
        <fullName evidence="6">Helix-turn-helix transcriptional regulator</fullName>
    </submittedName>
</protein>
<keyword evidence="7" id="KW-1185">Reference proteome</keyword>
<evidence type="ECO:0000259" key="5">
    <source>
        <dbReference type="PROSITE" id="PS50043"/>
    </source>
</evidence>
<dbReference type="RefSeq" id="WP_331213316.1">
    <property type="nucleotide sequence ID" value="NZ_JAZGQK010000006.1"/>
</dbReference>
<dbReference type="EMBL" id="JAZGQK010000006">
    <property type="protein sequence ID" value="MEE6258191.1"/>
    <property type="molecule type" value="Genomic_DNA"/>
</dbReference>
<evidence type="ECO:0000256" key="3">
    <source>
        <dbReference type="ARBA" id="ARBA00023163"/>
    </source>
</evidence>
<dbReference type="InterPro" id="IPR000792">
    <property type="entry name" value="Tscrpt_reg_LuxR_C"/>
</dbReference>
<keyword evidence="3" id="KW-0804">Transcription</keyword>
<evidence type="ECO:0000256" key="1">
    <source>
        <dbReference type="ARBA" id="ARBA00023015"/>
    </source>
</evidence>
<proteinExistence type="predicted"/>
<dbReference type="PRINTS" id="PR00038">
    <property type="entry name" value="HTHLUXR"/>
</dbReference>
<dbReference type="PANTHER" id="PTHR43214:SF24">
    <property type="entry name" value="TRANSCRIPTIONAL REGULATORY PROTEIN NARL-RELATED"/>
    <property type="match status" value="1"/>
</dbReference>
<evidence type="ECO:0000256" key="4">
    <source>
        <dbReference type="SAM" id="MobiDB-lite"/>
    </source>
</evidence>
<gene>
    <name evidence="6" type="ORF">V1633_06740</name>
</gene>
<dbReference type="InterPro" id="IPR016032">
    <property type="entry name" value="Sig_transdc_resp-reg_C-effctor"/>
</dbReference>
<feature type="region of interest" description="Disordered" evidence="4">
    <location>
        <begin position="1"/>
        <end position="25"/>
    </location>
</feature>